<dbReference type="Gene3D" id="3.20.20.140">
    <property type="entry name" value="Metal-dependent hydrolases"/>
    <property type="match status" value="1"/>
</dbReference>
<dbReference type="PANTHER" id="PTHR36928:SF1">
    <property type="entry name" value="PHOSPHATASE YCDX-RELATED"/>
    <property type="match status" value="1"/>
</dbReference>
<evidence type="ECO:0000313" key="2">
    <source>
        <dbReference type="EMBL" id="SCZ79930.1"/>
    </source>
</evidence>
<evidence type="ECO:0000259" key="1">
    <source>
        <dbReference type="SMART" id="SM00481"/>
    </source>
</evidence>
<organism evidence="2 3">
    <name type="scientific">Acidaminobacter hydrogenoformans DSM 2784</name>
    <dbReference type="NCBI Taxonomy" id="1120920"/>
    <lineage>
        <taxon>Bacteria</taxon>
        <taxon>Bacillati</taxon>
        <taxon>Bacillota</taxon>
        <taxon>Clostridia</taxon>
        <taxon>Peptostreptococcales</taxon>
        <taxon>Acidaminobacteraceae</taxon>
        <taxon>Acidaminobacter</taxon>
    </lineage>
</organism>
<dbReference type="PANTHER" id="PTHR36928">
    <property type="entry name" value="PHOSPHATASE YCDX-RELATED"/>
    <property type="match status" value="1"/>
</dbReference>
<dbReference type="InterPro" id="IPR050243">
    <property type="entry name" value="PHP_phosphatase"/>
</dbReference>
<dbReference type="SUPFAM" id="SSF89550">
    <property type="entry name" value="PHP domain-like"/>
    <property type="match status" value="1"/>
</dbReference>
<accession>A0A1G5S264</accession>
<dbReference type="GO" id="GO:0005829">
    <property type="term" value="C:cytosol"/>
    <property type="evidence" value="ECO:0007669"/>
    <property type="project" value="TreeGrafter"/>
</dbReference>
<feature type="domain" description="Polymerase/histidinol phosphatase N-terminal" evidence="1">
    <location>
        <begin position="42"/>
        <end position="120"/>
    </location>
</feature>
<keyword evidence="2" id="KW-0378">Hydrolase</keyword>
<name>A0A1G5S264_9FIRM</name>
<dbReference type="EMBL" id="FMWL01000009">
    <property type="protein sequence ID" value="SCZ79930.1"/>
    <property type="molecule type" value="Genomic_DNA"/>
</dbReference>
<dbReference type="Proteomes" id="UP000199208">
    <property type="component" value="Unassembled WGS sequence"/>
</dbReference>
<reference evidence="2 3" key="1">
    <citation type="submission" date="2016-10" db="EMBL/GenBank/DDBJ databases">
        <authorList>
            <person name="de Groot N.N."/>
        </authorList>
    </citation>
    <scope>NUCLEOTIDE SEQUENCE [LARGE SCALE GENOMIC DNA]</scope>
    <source>
        <strain evidence="2 3">DSM 2784</strain>
    </source>
</reference>
<keyword evidence="3" id="KW-1185">Reference proteome</keyword>
<sequence length="319" mass="35410">MPMVEYPQTHQAEFHRTPASQPHQRHLFFASRGGLNVIRIYADYHTHTTYSDGKGSIEDNVRAAIARGLKILAISDHGPQHLTYGIKRKKYAEMRGIIDEMNAKYPMIRTLLGVEANIMDPDGRLDVDEGMLRMADVLLAGYHFGSLSGDLKGTSTLHRLNFEGRFSRKAAEKAKEMNTKAVINAMRNYDIKILTHPGAKGAIDVLAAAEAAIETKTALEVNANRHGHLTFEDLFLLRNSECRFAINSDAHRPEMIGRFEPAIERVLRAKIPCGRIINCLQSDGSTGEDADTNTNVNTNAKEGAEEDVVMAHFEKAGEV</sequence>
<dbReference type="InterPro" id="IPR016195">
    <property type="entry name" value="Pol/histidinol_Pase-like"/>
</dbReference>
<proteinExistence type="predicted"/>
<dbReference type="OrthoDB" id="9808747at2"/>
<dbReference type="STRING" id="1120920.SAMN03080599_02019"/>
<protein>
    <submittedName>
        <fullName evidence="2">Putative hydrolase</fullName>
    </submittedName>
</protein>
<evidence type="ECO:0000313" key="3">
    <source>
        <dbReference type="Proteomes" id="UP000199208"/>
    </source>
</evidence>
<dbReference type="SMART" id="SM00481">
    <property type="entry name" value="POLIIIAc"/>
    <property type="match status" value="1"/>
</dbReference>
<dbReference type="AlphaFoldDB" id="A0A1G5S264"/>
<dbReference type="Pfam" id="PF02811">
    <property type="entry name" value="PHP"/>
    <property type="match status" value="1"/>
</dbReference>
<dbReference type="GO" id="GO:0008270">
    <property type="term" value="F:zinc ion binding"/>
    <property type="evidence" value="ECO:0007669"/>
    <property type="project" value="TreeGrafter"/>
</dbReference>
<gene>
    <name evidence="2" type="ORF">SAMN03080599_02019</name>
</gene>
<dbReference type="GO" id="GO:0042578">
    <property type="term" value="F:phosphoric ester hydrolase activity"/>
    <property type="evidence" value="ECO:0007669"/>
    <property type="project" value="TreeGrafter"/>
</dbReference>
<dbReference type="InterPro" id="IPR004013">
    <property type="entry name" value="PHP_dom"/>
</dbReference>
<dbReference type="InterPro" id="IPR003141">
    <property type="entry name" value="Pol/His_phosphatase_N"/>
</dbReference>